<keyword evidence="3" id="KW-1185">Reference proteome</keyword>
<sequence>MEKPSDTRQDHTEQALRGTFAAVLIMMAVLVSSWLAVFFLFLHRQ</sequence>
<feature type="transmembrane region" description="Helical" evidence="1">
    <location>
        <begin position="20"/>
        <end position="42"/>
    </location>
</feature>
<evidence type="ECO:0000256" key="1">
    <source>
        <dbReference type="SAM" id="Phobius"/>
    </source>
</evidence>
<comment type="caution">
    <text evidence="2">The sequence shown here is derived from an EMBL/GenBank/DDBJ whole genome shotgun (WGS) entry which is preliminary data.</text>
</comment>
<dbReference type="Proteomes" id="UP000276128">
    <property type="component" value="Unassembled WGS sequence"/>
</dbReference>
<evidence type="ECO:0000313" key="3">
    <source>
        <dbReference type="Proteomes" id="UP000276128"/>
    </source>
</evidence>
<keyword evidence="1" id="KW-0472">Membrane</keyword>
<proteinExistence type="predicted"/>
<gene>
    <name evidence="2" type="ORF">EJQ19_02155</name>
</gene>
<dbReference type="EMBL" id="RXHU01000009">
    <property type="protein sequence ID" value="RTE11442.1"/>
    <property type="molecule type" value="Genomic_DNA"/>
</dbReference>
<evidence type="ECO:0000313" key="2">
    <source>
        <dbReference type="EMBL" id="RTE11442.1"/>
    </source>
</evidence>
<dbReference type="AlphaFoldDB" id="A0A3S0BPR8"/>
<reference evidence="2 3" key="1">
    <citation type="submission" date="2018-12" db="EMBL/GenBank/DDBJ databases">
        <title>Bacillus ochoae sp. nov., Paenibacillus whitsoniae sp. nov., Paenibacillus spiritus sp. nov. Isolated from the Mars Exploration Rover during spacecraft assembly.</title>
        <authorList>
            <person name="Seuylemezian A."/>
            <person name="Vaishampayan P."/>
        </authorList>
    </citation>
    <scope>NUCLEOTIDE SEQUENCE [LARGE SCALE GENOMIC DNA]</scope>
    <source>
        <strain evidence="2 3">MER 54</strain>
    </source>
</reference>
<accession>A0A3S0BPR8</accession>
<organism evidence="2 3">
    <name type="scientific">Paenibacillus whitsoniae</name>
    <dbReference type="NCBI Taxonomy" id="2496558"/>
    <lineage>
        <taxon>Bacteria</taxon>
        <taxon>Bacillati</taxon>
        <taxon>Bacillota</taxon>
        <taxon>Bacilli</taxon>
        <taxon>Bacillales</taxon>
        <taxon>Paenibacillaceae</taxon>
        <taxon>Paenibacillus</taxon>
    </lineage>
</organism>
<keyword evidence="1" id="KW-0812">Transmembrane</keyword>
<name>A0A3S0BPR8_9BACL</name>
<protein>
    <submittedName>
        <fullName evidence="2">Cytochrome c oxidase subunit 2A</fullName>
    </submittedName>
</protein>
<keyword evidence="1" id="KW-1133">Transmembrane helix</keyword>